<reference evidence="1 2" key="1">
    <citation type="journal article" date="2015" name="Genome Announc.">
        <title>Expanding the biotechnology potential of lactobacilli through comparative genomics of 213 strains and associated genera.</title>
        <authorList>
            <person name="Sun Z."/>
            <person name="Harris H.M."/>
            <person name="McCann A."/>
            <person name="Guo C."/>
            <person name="Argimon S."/>
            <person name="Zhang W."/>
            <person name="Yang X."/>
            <person name="Jeffery I.B."/>
            <person name="Cooney J.C."/>
            <person name="Kagawa T.F."/>
            <person name="Liu W."/>
            <person name="Song Y."/>
            <person name="Salvetti E."/>
            <person name="Wrobel A."/>
            <person name="Rasinkangas P."/>
            <person name="Parkhill J."/>
            <person name="Rea M.C."/>
            <person name="O'Sullivan O."/>
            <person name="Ritari J."/>
            <person name="Douillard F.P."/>
            <person name="Paul Ross R."/>
            <person name="Yang R."/>
            <person name="Briner A.E."/>
            <person name="Felis G.E."/>
            <person name="de Vos W.M."/>
            <person name="Barrangou R."/>
            <person name="Klaenhammer T.R."/>
            <person name="Caufield P.W."/>
            <person name="Cui Y."/>
            <person name="Zhang H."/>
            <person name="O'Toole P.W."/>
        </authorList>
    </citation>
    <scope>NUCLEOTIDE SEQUENCE [LARGE SCALE GENOMIC DNA]</scope>
    <source>
        <strain evidence="1 2">DSM 20593</strain>
    </source>
</reference>
<gene>
    <name evidence="1" type="ORF">IV73_GL000685</name>
</gene>
<sequence>MSLIAGTIYFTRADQTYFLVTDQPKSQFFTVKMHRHQNETALGTLLNGLREELGIDPDCLRLGELGTWHTQGLETQDDLISLYTLELVDETSLNMQRLRSVGMSFAQAKSVKNLIFNVDVTGVARLD</sequence>
<name>A0A0R2JDW5_9LACO</name>
<evidence type="ECO:0000313" key="2">
    <source>
        <dbReference type="Proteomes" id="UP000051655"/>
    </source>
</evidence>
<dbReference type="OrthoDB" id="2142170at2"/>
<dbReference type="PATRIC" id="fig|1616.3.peg.703"/>
<dbReference type="STRING" id="1616.IV73_GL000685"/>
<protein>
    <submittedName>
        <fullName evidence="1">Uncharacterized protein</fullName>
    </submittedName>
</protein>
<keyword evidence="2" id="KW-1185">Reference proteome</keyword>
<dbReference type="Proteomes" id="UP000051655">
    <property type="component" value="Unassembled WGS sequence"/>
</dbReference>
<evidence type="ECO:0000313" key="1">
    <source>
        <dbReference type="EMBL" id="KRN75515.1"/>
    </source>
</evidence>
<proteinExistence type="predicted"/>
<organism evidence="1 2">
    <name type="scientific">Weissella kandleri</name>
    <dbReference type="NCBI Taxonomy" id="1616"/>
    <lineage>
        <taxon>Bacteria</taxon>
        <taxon>Bacillati</taxon>
        <taxon>Bacillota</taxon>
        <taxon>Bacilli</taxon>
        <taxon>Lactobacillales</taxon>
        <taxon>Lactobacillaceae</taxon>
        <taxon>Weissella</taxon>
    </lineage>
</organism>
<dbReference type="AlphaFoldDB" id="A0A0R2JDW5"/>
<dbReference type="EMBL" id="JQBP01000002">
    <property type="protein sequence ID" value="KRN75515.1"/>
    <property type="molecule type" value="Genomic_DNA"/>
</dbReference>
<dbReference type="RefSeq" id="WP_057754768.1">
    <property type="nucleotide sequence ID" value="NZ_JQBP01000002.1"/>
</dbReference>
<comment type="caution">
    <text evidence="1">The sequence shown here is derived from an EMBL/GenBank/DDBJ whole genome shotgun (WGS) entry which is preliminary data.</text>
</comment>
<accession>A0A0R2JDW5</accession>